<dbReference type="ExpressionAtlas" id="A0A178VJ10">
    <property type="expression patterns" value="baseline and differential"/>
</dbReference>
<organism evidence="3 4">
    <name type="scientific">Arabidopsis thaliana</name>
    <name type="common">Mouse-ear cress</name>
    <dbReference type="NCBI Taxonomy" id="3702"/>
    <lineage>
        <taxon>Eukaryota</taxon>
        <taxon>Viridiplantae</taxon>
        <taxon>Streptophyta</taxon>
        <taxon>Embryophyta</taxon>
        <taxon>Tracheophyta</taxon>
        <taxon>Spermatophyta</taxon>
        <taxon>Magnoliopsida</taxon>
        <taxon>eudicotyledons</taxon>
        <taxon>Gunneridae</taxon>
        <taxon>Pentapetalae</taxon>
        <taxon>rosids</taxon>
        <taxon>malvids</taxon>
        <taxon>Brassicales</taxon>
        <taxon>Brassicaceae</taxon>
        <taxon>Camelineae</taxon>
        <taxon>Arabidopsis</taxon>
    </lineage>
</organism>
<gene>
    <name evidence="3" type="ordered locus">AXX17_At3g25100</name>
</gene>
<dbReference type="Proteomes" id="UP000078284">
    <property type="component" value="Chromosome 3"/>
</dbReference>
<comment type="caution">
    <text evidence="3">The sequence shown here is derived from an EMBL/GenBank/DDBJ whole genome shotgun (WGS) entry which is preliminary data.</text>
</comment>
<evidence type="ECO:0000259" key="2">
    <source>
        <dbReference type="Pfam" id="PF01738"/>
    </source>
</evidence>
<dbReference type="EMBL" id="LUHQ01000003">
    <property type="protein sequence ID" value="OAP04882.1"/>
    <property type="molecule type" value="Genomic_DNA"/>
</dbReference>
<dbReference type="AlphaFoldDB" id="A0A178VJ10"/>
<evidence type="ECO:0000313" key="4">
    <source>
        <dbReference type="Proteomes" id="UP000078284"/>
    </source>
</evidence>
<evidence type="ECO:0000256" key="1">
    <source>
        <dbReference type="SAM" id="MobiDB-lite"/>
    </source>
</evidence>
<proteinExistence type="predicted"/>
<dbReference type="InterPro" id="IPR002925">
    <property type="entry name" value="Dienelactn_hydro"/>
</dbReference>
<evidence type="ECO:0000313" key="3">
    <source>
        <dbReference type="EMBL" id="OAP04882.1"/>
    </source>
</evidence>
<dbReference type="PANTHER" id="PTHR17630">
    <property type="entry name" value="DIENELACTONE HYDROLASE"/>
    <property type="match status" value="1"/>
</dbReference>
<reference evidence="4" key="1">
    <citation type="journal article" date="2016" name="Proc. Natl. Acad. Sci. U.S.A.">
        <title>Chromosome-level assembly of Arabidopsis thaliana Ler reveals the extent of translocation and inversion polymorphisms.</title>
        <authorList>
            <person name="Zapata L."/>
            <person name="Ding J."/>
            <person name="Willing E.M."/>
            <person name="Hartwig B."/>
            <person name="Bezdan D."/>
            <person name="Jiao W.B."/>
            <person name="Patel V."/>
            <person name="Velikkakam James G."/>
            <person name="Koornneef M."/>
            <person name="Ossowski S."/>
            <person name="Schneeberger K."/>
        </authorList>
    </citation>
    <scope>NUCLEOTIDE SEQUENCE [LARGE SCALE GENOMIC DNA]</scope>
    <source>
        <strain evidence="4">cv. Landsberg erecta</strain>
    </source>
</reference>
<dbReference type="Pfam" id="PF01738">
    <property type="entry name" value="DLH"/>
    <property type="match status" value="1"/>
</dbReference>
<dbReference type="SUPFAM" id="SSF53474">
    <property type="entry name" value="alpha/beta-Hydrolases"/>
    <property type="match status" value="1"/>
</dbReference>
<accession>A0A178VJ10</accession>
<name>A0A178VJ10_ARATH</name>
<dbReference type="PANTHER" id="PTHR17630:SF91">
    <property type="entry name" value="ALPHA_BETA-HYDROLASES SUPERFAMILY PROTEIN"/>
    <property type="match status" value="1"/>
</dbReference>
<dbReference type="GO" id="GO:0016787">
    <property type="term" value="F:hydrolase activity"/>
    <property type="evidence" value="ECO:0007669"/>
    <property type="project" value="InterPro"/>
</dbReference>
<feature type="domain" description="Dienelactone hydrolase" evidence="2">
    <location>
        <begin position="82"/>
        <end position="267"/>
    </location>
</feature>
<protein>
    <recommendedName>
        <fullName evidence="2">Dienelactone hydrolase domain-containing protein</fullName>
    </recommendedName>
</protein>
<feature type="region of interest" description="Disordered" evidence="1">
    <location>
        <begin position="1"/>
        <end position="20"/>
    </location>
</feature>
<sequence>MSGHQCTENPPDLDPTSGSGHVEKLGNLDTYVCGSTHSKLAVLLVPHVFGYETPNLRCCNRESLLNQLSLERCFILVVTCHGYCSSLDRKLADKVAEAGFYAVVPDFFHGDPYNPENQDRPFPIWMKDHELEKGFEESKPIVEALKNKGITSIGAAGFCWGAKVAVELAKEKLVDATVLLHPARVTVDDIKEVNIPIAVLGAEIDQVSPPELVRQFEDILASKPQVKSFVKIFPRCKHGWTVRYNENDPSEVEAALEAHKDMLAWLIDYVK</sequence>
<dbReference type="InterPro" id="IPR029058">
    <property type="entry name" value="AB_hydrolase_fold"/>
</dbReference>
<dbReference type="Gene3D" id="3.40.50.1820">
    <property type="entry name" value="alpha/beta hydrolase"/>
    <property type="match status" value="1"/>
</dbReference>